<dbReference type="Pfam" id="PF13472">
    <property type="entry name" value="Lipase_GDSL_2"/>
    <property type="match status" value="1"/>
</dbReference>
<evidence type="ECO:0000313" key="2">
    <source>
        <dbReference type="EMBL" id="MFD1704811.1"/>
    </source>
</evidence>
<name>A0ABW4KCL8_9HYPH</name>
<dbReference type="Proteomes" id="UP001597308">
    <property type="component" value="Unassembled WGS sequence"/>
</dbReference>
<evidence type="ECO:0000259" key="1">
    <source>
        <dbReference type="Pfam" id="PF13472"/>
    </source>
</evidence>
<reference evidence="3" key="1">
    <citation type="journal article" date="2019" name="Int. J. Syst. Evol. Microbiol.">
        <title>The Global Catalogue of Microorganisms (GCM) 10K type strain sequencing project: providing services to taxonomists for standard genome sequencing and annotation.</title>
        <authorList>
            <consortium name="The Broad Institute Genomics Platform"/>
            <consortium name="The Broad Institute Genome Sequencing Center for Infectious Disease"/>
            <person name="Wu L."/>
            <person name="Ma J."/>
        </authorList>
    </citation>
    <scope>NUCLEOTIDE SEQUENCE [LARGE SCALE GENOMIC DNA]</scope>
    <source>
        <strain evidence="3">KCTC 23707</strain>
    </source>
</reference>
<dbReference type="EMBL" id="JBHUER010000011">
    <property type="protein sequence ID" value="MFD1704811.1"/>
    <property type="molecule type" value="Genomic_DNA"/>
</dbReference>
<gene>
    <name evidence="2" type="ORF">ACFSCV_17535</name>
</gene>
<protein>
    <submittedName>
        <fullName evidence="2">Arylesterase</fullName>
    </submittedName>
</protein>
<sequence length="201" mass="21577">MIIRSGPATAQSGPIRLVALGDSLTAGYGLGPREGFAPRLEAALRARGHDVRVANAGVSGDTAEAGAQRVDWSVPDGTHGVIVELGANDMLRGLDPTRTRAALTRILDRLNERNIPAMLAGMRASPNLGADYVRRFDSIYPDLARERGLVLYPFFLEGVVGDRTLNLQDGIHPTARGIDVVVEKITPSVERFLAEIAARRS</sequence>
<organism evidence="2 3">
    <name type="scientific">Methylopila henanensis</name>
    <dbReference type="NCBI Taxonomy" id="873516"/>
    <lineage>
        <taxon>Bacteria</taxon>
        <taxon>Pseudomonadati</taxon>
        <taxon>Pseudomonadota</taxon>
        <taxon>Alphaproteobacteria</taxon>
        <taxon>Hyphomicrobiales</taxon>
        <taxon>Methylopilaceae</taxon>
        <taxon>Methylopila</taxon>
    </lineage>
</organism>
<dbReference type="CDD" id="cd01822">
    <property type="entry name" value="Lysophospholipase_L1_like"/>
    <property type="match status" value="1"/>
</dbReference>
<keyword evidence="3" id="KW-1185">Reference proteome</keyword>
<dbReference type="InterPro" id="IPR036514">
    <property type="entry name" value="SGNH_hydro_sf"/>
</dbReference>
<accession>A0ABW4KCL8</accession>
<proteinExistence type="predicted"/>
<dbReference type="PROSITE" id="PS01098">
    <property type="entry name" value="LIPASE_GDSL_SER"/>
    <property type="match status" value="1"/>
</dbReference>
<dbReference type="RefSeq" id="WP_378800871.1">
    <property type="nucleotide sequence ID" value="NZ_JBHUER010000011.1"/>
</dbReference>
<feature type="domain" description="SGNH hydrolase-type esterase" evidence="1">
    <location>
        <begin position="19"/>
        <end position="177"/>
    </location>
</feature>
<dbReference type="PANTHER" id="PTHR30383">
    <property type="entry name" value="THIOESTERASE 1/PROTEASE 1/LYSOPHOSPHOLIPASE L1"/>
    <property type="match status" value="1"/>
</dbReference>
<dbReference type="PANTHER" id="PTHR30383:SF24">
    <property type="entry name" value="THIOESTERASE 1_PROTEASE 1_LYSOPHOSPHOLIPASE L1"/>
    <property type="match status" value="1"/>
</dbReference>
<dbReference type="InterPro" id="IPR051532">
    <property type="entry name" value="Ester_Hydrolysis_Enzymes"/>
</dbReference>
<dbReference type="InterPro" id="IPR013830">
    <property type="entry name" value="SGNH_hydro"/>
</dbReference>
<evidence type="ECO:0000313" key="3">
    <source>
        <dbReference type="Proteomes" id="UP001597308"/>
    </source>
</evidence>
<dbReference type="SUPFAM" id="SSF52266">
    <property type="entry name" value="SGNH hydrolase"/>
    <property type="match status" value="1"/>
</dbReference>
<comment type="caution">
    <text evidence="2">The sequence shown here is derived from an EMBL/GenBank/DDBJ whole genome shotgun (WGS) entry which is preliminary data.</text>
</comment>
<dbReference type="Gene3D" id="3.40.50.1110">
    <property type="entry name" value="SGNH hydrolase"/>
    <property type="match status" value="1"/>
</dbReference>
<dbReference type="InterPro" id="IPR008265">
    <property type="entry name" value="Lipase_GDSL_AS"/>
</dbReference>